<evidence type="ECO:0000256" key="2">
    <source>
        <dbReference type="ARBA" id="ARBA00023136"/>
    </source>
</evidence>
<protein>
    <submittedName>
        <fullName evidence="6">Uncharacterized protein</fullName>
    </submittedName>
</protein>
<accession>A0A8K1FIM6</accession>
<dbReference type="InterPro" id="IPR005629">
    <property type="entry name" value="Skn1/Kre6/Sbg1"/>
</dbReference>
<dbReference type="SUPFAM" id="SSF49899">
    <property type="entry name" value="Concanavalin A-like lectins/glucanases"/>
    <property type="match status" value="1"/>
</dbReference>
<evidence type="ECO:0000313" key="7">
    <source>
        <dbReference type="Proteomes" id="UP000794436"/>
    </source>
</evidence>
<proteinExistence type="predicted"/>
<keyword evidence="3" id="KW-0325">Glycoprotein</keyword>
<name>A0A8K1FIM6_PYTOL</name>
<dbReference type="PANTHER" id="PTHR31361:SF1">
    <property type="entry name" value="BETA-GLUCAN SYNTHESIS-ASSOCIATED PROTEIN KRE6-RELATED"/>
    <property type="match status" value="1"/>
</dbReference>
<evidence type="ECO:0000313" key="6">
    <source>
        <dbReference type="EMBL" id="TMW65160.1"/>
    </source>
</evidence>
<comment type="caution">
    <text evidence="6">The sequence shown here is derived from an EMBL/GenBank/DDBJ whole genome shotgun (WGS) entry which is preliminary data.</text>
</comment>
<gene>
    <name evidence="6" type="ORF">Poli38472_009327</name>
</gene>
<sequence>MKLDVTILGFLVASSWDHGVVSTYKEYPTKSGIKMWVDPATPTDRQQCTNSRGRTWELVMSDEFNEPGRDFRPGKDHIWTSLEKPDGVNGALELYSHNMTSTKCDDDGTCYFYIKVVDDPQTIRTYNMYLNPPAFQNVEFYYRAAMVQSWNKFCFQGGMLEVRSQLPGAVSKKSGNPDLKDGPNSRVKTVGYYPTWPGRGAPEIDVLEGNGLDVSSSLQIAPGMPMDFRMFPPESVDCVYTANCRTPGANHPGVPTALYDKRGHKSWYQGLRYGPSPFCKPDPSKVQDYKTVYNTMKSGITKNTCGVDNCPASKDGNAEVSLIDGVGPGYWGINQNGSCYPMINGYTGAYLCDPDNQHESCAKPRPDDQPKSNIMDPFNYQIDAISSNWHLHLGAYLDYVVYQVEWVTGMNGYVRWMLEGHPLFEITAEAFSKVPQDKAKSNPEKIMLEEPMYMIMNVALSSSWVFLMLEEPMYMIMNVALSPLQIQASPAVVDYVRLYQDLGDDRDADNLMQLSCDPPSHPTREWILGHIDEYQDWDSPVKDVAGGAYCTIDDDCTIGTSNSTPAIRLTTGQCEKSRCKCTHGDSWGGPRCTTAMRGTQYGASKTTVTGFGPPMELAIAMAALVVLLTTLSVWQSNKKEAAEARARAKAVAMTVTKPLQVPSPNDGIGPAKVDYNRNFVERV</sequence>
<keyword evidence="2" id="KW-0472">Membrane</keyword>
<comment type="subcellular location">
    <subcellularLocation>
        <location evidence="1">Membrane</location>
    </subcellularLocation>
</comment>
<evidence type="ECO:0000256" key="3">
    <source>
        <dbReference type="ARBA" id="ARBA00023180"/>
    </source>
</evidence>
<dbReference type="InterPro" id="IPR013320">
    <property type="entry name" value="ConA-like_dom_sf"/>
</dbReference>
<keyword evidence="5" id="KW-0732">Signal</keyword>
<dbReference type="PANTHER" id="PTHR31361">
    <property type="entry name" value="BETA-GLUCAN SYNTHESIS-ASSOCIATED PROTEIN KRE6-RELATED"/>
    <property type="match status" value="1"/>
</dbReference>
<feature type="signal peptide" evidence="5">
    <location>
        <begin position="1"/>
        <end position="22"/>
    </location>
</feature>
<dbReference type="GO" id="GO:0006078">
    <property type="term" value="P:(1-&gt;6)-beta-D-glucan biosynthetic process"/>
    <property type="evidence" value="ECO:0007669"/>
    <property type="project" value="TreeGrafter"/>
</dbReference>
<dbReference type="GO" id="GO:0005886">
    <property type="term" value="C:plasma membrane"/>
    <property type="evidence" value="ECO:0007669"/>
    <property type="project" value="TreeGrafter"/>
</dbReference>
<keyword evidence="4" id="KW-0961">Cell wall biogenesis/degradation</keyword>
<dbReference type="GO" id="GO:0071555">
    <property type="term" value="P:cell wall organization"/>
    <property type="evidence" value="ECO:0007669"/>
    <property type="project" value="UniProtKB-KW"/>
</dbReference>
<feature type="chain" id="PRO_5035480604" evidence="5">
    <location>
        <begin position="23"/>
        <end position="683"/>
    </location>
</feature>
<evidence type="ECO:0000256" key="5">
    <source>
        <dbReference type="SAM" id="SignalP"/>
    </source>
</evidence>
<dbReference type="EMBL" id="SPLM01000038">
    <property type="protein sequence ID" value="TMW65160.1"/>
    <property type="molecule type" value="Genomic_DNA"/>
</dbReference>
<evidence type="ECO:0000256" key="1">
    <source>
        <dbReference type="ARBA" id="ARBA00004370"/>
    </source>
</evidence>
<dbReference type="GO" id="GO:0015926">
    <property type="term" value="F:glucosidase activity"/>
    <property type="evidence" value="ECO:0007669"/>
    <property type="project" value="TreeGrafter"/>
</dbReference>
<dbReference type="Proteomes" id="UP000794436">
    <property type="component" value="Unassembled WGS sequence"/>
</dbReference>
<organism evidence="6 7">
    <name type="scientific">Pythium oligandrum</name>
    <name type="common">Mycoparasitic fungus</name>
    <dbReference type="NCBI Taxonomy" id="41045"/>
    <lineage>
        <taxon>Eukaryota</taxon>
        <taxon>Sar</taxon>
        <taxon>Stramenopiles</taxon>
        <taxon>Oomycota</taxon>
        <taxon>Peronosporomycetes</taxon>
        <taxon>Pythiales</taxon>
        <taxon>Pythiaceae</taxon>
        <taxon>Pythium</taxon>
    </lineage>
</organism>
<evidence type="ECO:0000256" key="4">
    <source>
        <dbReference type="ARBA" id="ARBA00023316"/>
    </source>
</evidence>
<dbReference type="Gene3D" id="2.60.120.200">
    <property type="match status" value="2"/>
</dbReference>
<dbReference type="OrthoDB" id="412647at2759"/>
<dbReference type="AlphaFoldDB" id="A0A8K1FIM6"/>
<dbReference type="FunFam" id="2.60.120.200:FF:000144">
    <property type="entry name" value="Beta-glucan synthesis-associated protein SKN1"/>
    <property type="match status" value="1"/>
</dbReference>
<dbReference type="GO" id="GO:0005789">
    <property type="term" value="C:endoplasmic reticulum membrane"/>
    <property type="evidence" value="ECO:0007669"/>
    <property type="project" value="TreeGrafter"/>
</dbReference>
<reference evidence="6" key="1">
    <citation type="submission" date="2019-03" db="EMBL/GenBank/DDBJ databases">
        <title>Long read genome sequence of the mycoparasitic Pythium oligandrum ATCC 38472 isolated from sugarbeet rhizosphere.</title>
        <authorList>
            <person name="Gaulin E."/>
        </authorList>
    </citation>
    <scope>NUCLEOTIDE SEQUENCE</scope>
    <source>
        <strain evidence="6">ATCC 38472_TT</strain>
    </source>
</reference>
<dbReference type="Pfam" id="PF03935">
    <property type="entry name" value="SKN1_KRE6_Sbg1"/>
    <property type="match status" value="2"/>
</dbReference>
<keyword evidence="7" id="KW-1185">Reference proteome</keyword>